<keyword evidence="1" id="KW-0732">Signal</keyword>
<dbReference type="Proteomes" id="UP001589707">
    <property type="component" value="Unassembled WGS sequence"/>
</dbReference>
<keyword evidence="3" id="KW-1185">Reference proteome</keyword>
<comment type="caution">
    <text evidence="2">The sequence shown here is derived from an EMBL/GenBank/DDBJ whole genome shotgun (WGS) entry which is preliminary data.</text>
</comment>
<evidence type="ECO:0008006" key="4">
    <source>
        <dbReference type="Google" id="ProtNLM"/>
    </source>
</evidence>
<feature type="signal peptide" evidence="1">
    <location>
        <begin position="1"/>
        <end position="32"/>
    </location>
</feature>
<evidence type="ECO:0000256" key="1">
    <source>
        <dbReference type="SAM" id="SignalP"/>
    </source>
</evidence>
<gene>
    <name evidence="2" type="ORF">ACFFN1_04020</name>
</gene>
<evidence type="ECO:0000313" key="2">
    <source>
        <dbReference type="EMBL" id="MFB9775581.1"/>
    </source>
</evidence>
<reference evidence="2 3" key="1">
    <citation type="submission" date="2024-09" db="EMBL/GenBank/DDBJ databases">
        <authorList>
            <person name="Sun Q."/>
            <person name="Mori K."/>
        </authorList>
    </citation>
    <scope>NUCLEOTIDE SEQUENCE [LARGE SCALE GENOMIC DNA]</scope>
    <source>
        <strain evidence="2 3">JCM 11683</strain>
    </source>
</reference>
<dbReference type="RefSeq" id="WP_376838824.1">
    <property type="nucleotide sequence ID" value="NZ_JBHMAU010000028.1"/>
</dbReference>
<name>A0ABV5WZJ1_9MICO</name>
<sequence length="123" mass="12689">MQVNLKRIIASVAAATALAVGLTSVNIAPVVADEMPTQTGEVATAQPADTEVEEAGDVALTDAADADIVVKREGDTVTTTVEAEEVESSIDVSTSEDGPLDELIQSVRPDLAQIGVMDIILTL</sequence>
<accession>A0ABV5WZJ1</accession>
<organism evidence="2 3">
    <name type="scientific">Brevibacterium otitidis</name>
    <dbReference type="NCBI Taxonomy" id="53364"/>
    <lineage>
        <taxon>Bacteria</taxon>
        <taxon>Bacillati</taxon>
        <taxon>Actinomycetota</taxon>
        <taxon>Actinomycetes</taxon>
        <taxon>Micrococcales</taxon>
        <taxon>Brevibacteriaceae</taxon>
        <taxon>Brevibacterium</taxon>
    </lineage>
</organism>
<feature type="chain" id="PRO_5045769212" description="Secreted protein" evidence="1">
    <location>
        <begin position="33"/>
        <end position="123"/>
    </location>
</feature>
<evidence type="ECO:0000313" key="3">
    <source>
        <dbReference type="Proteomes" id="UP001589707"/>
    </source>
</evidence>
<dbReference type="EMBL" id="JBHMAU010000028">
    <property type="protein sequence ID" value="MFB9775581.1"/>
    <property type="molecule type" value="Genomic_DNA"/>
</dbReference>
<proteinExistence type="predicted"/>
<protein>
    <recommendedName>
        <fullName evidence="4">Secreted protein</fullName>
    </recommendedName>
</protein>